<organism evidence="2">
    <name type="scientific">Euplotes crassus</name>
    <dbReference type="NCBI Taxonomy" id="5936"/>
    <lineage>
        <taxon>Eukaryota</taxon>
        <taxon>Sar</taxon>
        <taxon>Alveolata</taxon>
        <taxon>Ciliophora</taxon>
        <taxon>Intramacronucleata</taxon>
        <taxon>Spirotrichea</taxon>
        <taxon>Hypotrichia</taxon>
        <taxon>Euplotida</taxon>
        <taxon>Euplotidae</taxon>
        <taxon>Moneuplotes</taxon>
    </lineage>
</organism>
<dbReference type="EMBL" id="HBIK01015061">
    <property type="protein sequence ID" value="CAE0382187.1"/>
    <property type="molecule type" value="Transcribed_RNA"/>
</dbReference>
<protein>
    <submittedName>
        <fullName evidence="2">Uncharacterized protein</fullName>
    </submittedName>
</protein>
<evidence type="ECO:0000313" key="2">
    <source>
        <dbReference type="EMBL" id="CAE0382187.1"/>
    </source>
</evidence>
<feature type="compositionally biased region" description="Polar residues" evidence="1">
    <location>
        <begin position="26"/>
        <end position="41"/>
    </location>
</feature>
<feature type="region of interest" description="Disordered" evidence="1">
    <location>
        <begin position="17"/>
        <end position="41"/>
    </location>
</feature>
<sequence length="146" mass="16723">MNTAIYSESEENLSDFFLDEAATPSPVKTSPSLSSNMQNSPFQKDLKTKVLKFTFRKNERQLVASNMENHPEVSSKKRKTLNDDIRDLLKIAINMRSNLKRNSLGVHQPQMCDRVDTPKAHIDEAPRRSSWRYGDHISMKDIDPSS</sequence>
<name>A0A7S3KEX9_EUPCR</name>
<reference evidence="2" key="1">
    <citation type="submission" date="2021-01" db="EMBL/GenBank/DDBJ databases">
        <authorList>
            <person name="Corre E."/>
            <person name="Pelletier E."/>
            <person name="Niang G."/>
            <person name="Scheremetjew M."/>
            <person name="Finn R."/>
            <person name="Kale V."/>
            <person name="Holt S."/>
            <person name="Cochrane G."/>
            <person name="Meng A."/>
            <person name="Brown T."/>
            <person name="Cohen L."/>
        </authorList>
    </citation>
    <scope>NUCLEOTIDE SEQUENCE</scope>
    <source>
        <strain evidence="2">CT5</strain>
    </source>
</reference>
<accession>A0A7S3KEX9</accession>
<proteinExistence type="predicted"/>
<dbReference type="AlphaFoldDB" id="A0A7S3KEX9"/>
<evidence type="ECO:0000256" key="1">
    <source>
        <dbReference type="SAM" id="MobiDB-lite"/>
    </source>
</evidence>
<gene>
    <name evidence="2" type="ORF">ECRA1380_LOCUS7149</name>
</gene>